<evidence type="ECO:0000313" key="2">
    <source>
        <dbReference type="Proteomes" id="UP000199582"/>
    </source>
</evidence>
<name>A0A1H7SM28_9RHOB</name>
<dbReference type="Proteomes" id="UP000199582">
    <property type="component" value="Unassembled WGS sequence"/>
</dbReference>
<dbReference type="OrthoDB" id="7744932at2"/>
<dbReference type="AlphaFoldDB" id="A0A1H7SM28"/>
<organism evidence="1 2">
    <name type="scientific">Roseovarius azorensis</name>
    <dbReference type="NCBI Taxonomy" id="1287727"/>
    <lineage>
        <taxon>Bacteria</taxon>
        <taxon>Pseudomonadati</taxon>
        <taxon>Pseudomonadota</taxon>
        <taxon>Alphaproteobacteria</taxon>
        <taxon>Rhodobacterales</taxon>
        <taxon>Roseobacteraceae</taxon>
        <taxon>Roseovarius</taxon>
    </lineage>
</organism>
<reference evidence="1 2" key="1">
    <citation type="submission" date="2016-10" db="EMBL/GenBank/DDBJ databases">
        <authorList>
            <person name="de Groot N.N."/>
        </authorList>
    </citation>
    <scope>NUCLEOTIDE SEQUENCE [LARGE SCALE GENOMIC DNA]</scope>
    <source>
        <strain evidence="1 2">DSM 100674</strain>
    </source>
</reference>
<evidence type="ECO:0000313" key="1">
    <source>
        <dbReference type="EMBL" id="SEL73555.1"/>
    </source>
</evidence>
<proteinExistence type="predicted"/>
<sequence length="110" mass="12122">MPRTTLDWNSGVPRQPSSDDDLRDFFARMTCAYAETSAYADAPMARALFQRVEGMKQPPELAARALSIGFGDAAYLLAGLRKDLAQDLVHVMLAGRSSIETTNQKEPDDE</sequence>
<dbReference type="EMBL" id="FOAG01000007">
    <property type="protein sequence ID" value="SEL73555.1"/>
    <property type="molecule type" value="Genomic_DNA"/>
</dbReference>
<keyword evidence="2" id="KW-1185">Reference proteome</keyword>
<protein>
    <submittedName>
        <fullName evidence="1">Uncharacterized protein</fullName>
    </submittedName>
</protein>
<dbReference type="STRING" id="1287727.SAMN05443999_107174"/>
<gene>
    <name evidence="1" type="ORF">SAMN05443999_107174</name>
</gene>
<accession>A0A1H7SM28</accession>